<dbReference type="RefSeq" id="WP_090145692.1">
    <property type="nucleotide sequence ID" value="NZ_FNAN01000001.1"/>
</dbReference>
<name>A0A1G6V2U7_9BACT</name>
<proteinExistence type="predicted"/>
<reference evidence="3" key="1">
    <citation type="submission" date="2016-10" db="EMBL/GenBank/DDBJ databases">
        <authorList>
            <person name="Varghese N."/>
            <person name="Submissions S."/>
        </authorList>
    </citation>
    <scope>NUCLEOTIDE SEQUENCE [LARGE SCALE GENOMIC DNA]</scope>
    <source>
        <strain evidence="3">DSM 25329</strain>
    </source>
</reference>
<evidence type="ECO:0000313" key="2">
    <source>
        <dbReference type="EMBL" id="SDD47939.1"/>
    </source>
</evidence>
<dbReference type="STRING" id="659014.SAMN04487996_101122"/>
<organism evidence="2 3">
    <name type="scientific">Dyadobacter soli</name>
    <dbReference type="NCBI Taxonomy" id="659014"/>
    <lineage>
        <taxon>Bacteria</taxon>
        <taxon>Pseudomonadati</taxon>
        <taxon>Bacteroidota</taxon>
        <taxon>Cytophagia</taxon>
        <taxon>Cytophagales</taxon>
        <taxon>Spirosomataceae</taxon>
        <taxon>Dyadobacter</taxon>
    </lineage>
</organism>
<dbReference type="EMBL" id="FNAN01000001">
    <property type="protein sequence ID" value="SDD47939.1"/>
    <property type="molecule type" value="Genomic_DNA"/>
</dbReference>
<protein>
    <recommendedName>
        <fullName evidence="4">DUF2780 domain-containing protein</fullName>
    </recommendedName>
</protein>
<dbReference type="OrthoDB" id="962322at2"/>
<dbReference type="Proteomes" id="UP000198748">
    <property type="component" value="Unassembled WGS sequence"/>
</dbReference>
<sequence length="196" mass="19250">MKRFLFSLATALFLFAGASNAIAQGISVESLLDKAVSLTQKGDKAGSADALTQGVSALEKEAKSSDGTLKDKLLGKVGALKTMIPLASSGKLSGGALGKVVNAVKMLIGANRISGLLGKGESGLLGNAASLTSNLGLIKAGSSILGGSNESKLNGLLGEATKTVAGLDKKGPAAKLAAAASSKQLGSIVSLVGSAL</sequence>
<feature type="chain" id="PRO_5011614536" description="DUF2780 domain-containing protein" evidence="1">
    <location>
        <begin position="24"/>
        <end position="196"/>
    </location>
</feature>
<gene>
    <name evidence="2" type="ORF">SAMN04487996_101122</name>
</gene>
<keyword evidence="3" id="KW-1185">Reference proteome</keyword>
<evidence type="ECO:0000313" key="3">
    <source>
        <dbReference type="Proteomes" id="UP000198748"/>
    </source>
</evidence>
<evidence type="ECO:0000256" key="1">
    <source>
        <dbReference type="SAM" id="SignalP"/>
    </source>
</evidence>
<keyword evidence="1" id="KW-0732">Signal</keyword>
<accession>A0A1G6V2U7</accession>
<dbReference type="AlphaFoldDB" id="A0A1G6V2U7"/>
<evidence type="ECO:0008006" key="4">
    <source>
        <dbReference type="Google" id="ProtNLM"/>
    </source>
</evidence>
<feature type="signal peptide" evidence="1">
    <location>
        <begin position="1"/>
        <end position="23"/>
    </location>
</feature>